<gene>
    <name evidence="12" type="ORF">FHR24_000352</name>
</gene>
<dbReference type="InterPro" id="IPR004358">
    <property type="entry name" value="Sig_transdc_His_kin-like_C"/>
</dbReference>
<evidence type="ECO:0000256" key="6">
    <source>
        <dbReference type="ARBA" id="ARBA00023163"/>
    </source>
</evidence>
<keyword evidence="5" id="KW-0238">DNA-binding</keyword>
<dbReference type="InterPro" id="IPR011047">
    <property type="entry name" value="Quinoprotein_ADH-like_sf"/>
</dbReference>
<dbReference type="SMART" id="SM00448">
    <property type="entry name" value="REC"/>
    <property type="match status" value="1"/>
</dbReference>
<dbReference type="InterPro" id="IPR018060">
    <property type="entry name" value="HTH_AraC"/>
</dbReference>
<comment type="caution">
    <text evidence="12">The sequence shown here is derived from an EMBL/GenBank/DDBJ whole genome shotgun (WGS) entry which is preliminary data.</text>
</comment>
<dbReference type="CDD" id="cd17574">
    <property type="entry name" value="REC_OmpR"/>
    <property type="match status" value="1"/>
</dbReference>
<keyword evidence="8" id="KW-0472">Membrane</keyword>
<dbReference type="InterPro" id="IPR018062">
    <property type="entry name" value="HTH_AraC-typ_CS"/>
</dbReference>
<dbReference type="Gene3D" id="1.10.10.60">
    <property type="entry name" value="Homeodomain-like"/>
    <property type="match status" value="1"/>
</dbReference>
<dbReference type="PROSITE" id="PS01124">
    <property type="entry name" value="HTH_ARAC_FAMILY_2"/>
    <property type="match status" value="1"/>
</dbReference>
<dbReference type="Gene3D" id="3.30.565.10">
    <property type="entry name" value="Histidine kinase-like ATPase, C-terminal domain"/>
    <property type="match status" value="1"/>
</dbReference>
<dbReference type="InterPro" id="IPR036097">
    <property type="entry name" value="HisK_dim/P_sf"/>
</dbReference>
<name>A0ABX0U580_9FLAO</name>
<dbReference type="EMBL" id="JAASQL010000001">
    <property type="protein sequence ID" value="NIJ43913.1"/>
    <property type="molecule type" value="Genomic_DNA"/>
</dbReference>
<dbReference type="PANTHER" id="PTHR43547">
    <property type="entry name" value="TWO-COMPONENT HISTIDINE KINASE"/>
    <property type="match status" value="1"/>
</dbReference>
<dbReference type="InterPro" id="IPR015943">
    <property type="entry name" value="WD40/YVTN_repeat-like_dom_sf"/>
</dbReference>
<evidence type="ECO:0000313" key="13">
    <source>
        <dbReference type="Proteomes" id="UP000745859"/>
    </source>
</evidence>
<accession>A0ABX0U580</accession>
<evidence type="ECO:0000256" key="1">
    <source>
        <dbReference type="ARBA" id="ARBA00000085"/>
    </source>
</evidence>
<comment type="catalytic activity">
    <reaction evidence="1">
        <text>ATP + protein L-histidine = ADP + protein N-phospho-L-histidine.</text>
        <dbReference type="EC" id="2.7.13.3"/>
    </reaction>
</comment>
<dbReference type="SUPFAM" id="SSF55874">
    <property type="entry name" value="ATPase domain of HSP90 chaperone/DNA topoisomerase II/histidine kinase"/>
    <property type="match status" value="1"/>
</dbReference>
<dbReference type="PROSITE" id="PS50110">
    <property type="entry name" value="RESPONSE_REGULATORY"/>
    <property type="match status" value="1"/>
</dbReference>
<evidence type="ECO:0000256" key="3">
    <source>
        <dbReference type="ARBA" id="ARBA00022553"/>
    </source>
</evidence>
<dbReference type="Proteomes" id="UP000745859">
    <property type="component" value="Unassembled WGS sequence"/>
</dbReference>
<keyword evidence="6" id="KW-0804">Transcription</keyword>
<keyword evidence="3 7" id="KW-0597">Phosphoprotein</keyword>
<organism evidence="12 13">
    <name type="scientific">Wenyingzhuangia heitensis</name>
    <dbReference type="NCBI Taxonomy" id="1487859"/>
    <lineage>
        <taxon>Bacteria</taxon>
        <taxon>Pseudomonadati</taxon>
        <taxon>Bacteroidota</taxon>
        <taxon>Flavobacteriia</taxon>
        <taxon>Flavobacteriales</taxon>
        <taxon>Flavobacteriaceae</taxon>
        <taxon>Wenyingzhuangia</taxon>
    </lineage>
</organism>
<dbReference type="InterPro" id="IPR003594">
    <property type="entry name" value="HATPase_dom"/>
</dbReference>
<dbReference type="SUPFAM" id="SSF46689">
    <property type="entry name" value="Homeodomain-like"/>
    <property type="match status" value="1"/>
</dbReference>
<dbReference type="PROSITE" id="PS50109">
    <property type="entry name" value="HIS_KIN"/>
    <property type="match status" value="1"/>
</dbReference>
<dbReference type="InterPro" id="IPR011006">
    <property type="entry name" value="CheY-like_superfamily"/>
</dbReference>
<dbReference type="InterPro" id="IPR011123">
    <property type="entry name" value="Y_Y_Y"/>
</dbReference>
<dbReference type="InterPro" id="IPR011110">
    <property type="entry name" value="Reg_prop"/>
</dbReference>
<dbReference type="InterPro" id="IPR003661">
    <property type="entry name" value="HisK_dim/P_dom"/>
</dbReference>
<dbReference type="Gene3D" id="2.130.10.10">
    <property type="entry name" value="YVTN repeat-like/Quinoprotein amine dehydrogenase"/>
    <property type="match status" value="3"/>
</dbReference>
<dbReference type="Pfam" id="PF02518">
    <property type="entry name" value="HATPase_c"/>
    <property type="match status" value="1"/>
</dbReference>
<dbReference type="SUPFAM" id="SSF47384">
    <property type="entry name" value="Homodimeric domain of signal transducing histidine kinase"/>
    <property type="match status" value="1"/>
</dbReference>
<reference evidence="12 13" key="1">
    <citation type="submission" date="2020-03" db="EMBL/GenBank/DDBJ databases">
        <title>Genomic Encyclopedia of Type Strains, Phase IV (KMG-IV): sequencing the most valuable type-strain genomes for metagenomic binning, comparative biology and taxonomic classification.</title>
        <authorList>
            <person name="Goeker M."/>
        </authorList>
    </citation>
    <scope>NUCLEOTIDE SEQUENCE [LARGE SCALE GENOMIC DNA]</scope>
    <source>
        <strain evidence="12 13">DSM 101599</strain>
    </source>
</reference>
<dbReference type="InterPro" id="IPR013783">
    <property type="entry name" value="Ig-like_fold"/>
</dbReference>
<dbReference type="Pfam" id="PF00512">
    <property type="entry name" value="HisKA"/>
    <property type="match status" value="1"/>
</dbReference>
<feature type="modified residue" description="4-aspartylphosphate" evidence="7">
    <location>
        <position position="1100"/>
    </location>
</feature>
<keyword evidence="4" id="KW-0805">Transcription regulation</keyword>
<dbReference type="Gene3D" id="3.40.50.2300">
    <property type="match status" value="1"/>
</dbReference>
<keyword evidence="8" id="KW-0812">Transmembrane</keyword>
<evidence type="ECO:0000256" key="8">
    <source>
        <dbReference type="SAM" id="Phobius"/>
    </source>
</evidence>
<dbReference type="Pfam" id="PF00072">
    <property type="entry name" value="Response_reg"/>
    <property type="match status" value="1"/>
</dbReference>
<evidence type="ECO:0000256" key="7">
    <source>
        <dbReference type="PROSITE-ProRule" id="PRU00169"/>
    </source>
</evidence>
<evidence type="ECO:0000256" key="5">
    <source>
        <dbReference type="ARBA" id="ARBA00023125"/>
    </source>
</evidence>
<dbReference type="InterPro" id="IPR009057">
    <property type="entry name" value="Homeodomain-like_sf"/>
</dbReference>
<dbReference type="InterPro" id="IPR001789">
    <property type="entry name" value="Sig_transdc_resp-reg_receiver"/>
</dbReference>
<evidence type="ECO:0000256" key="4">
    <source>
        <dbReference type="ARBA" id="ARBA00023015"/>
    </source>
</evidence>
<dbReference type="EC" id="2.7.13.3" evidence="2"/>
<dbReference type="SUPFAM" id="SSF52172">
    <property type="entry name" value="CheY-like"/>
    <property type="match status" value="1"/>
</dbReference>
<feature type="domain" description="HTH araC/xylS-type" evidence="9">
    <location>
        <begin position="1194"/>
        <end position="1293"/>
    </location>
</feature>
<dbReference type="PRINTS" id="PR00344">
    <property type="entry name" value="BCTRLSENSOR"/>
</dbReference>
<dbReference type="PANTHER" id="PTHR43547:SF2">
    <property type="entry name" value="HYBRID SIGNAL TRANSDUCTION HISTIDINE KINASE C"/>
    <property type="match status" value="1"/>
</dbReference>
<dbReference type="Pfam" id="PF07495">
    <property type="entry name" value="Y_Y_Y"/>
    <property type="match status" value="1"/>
</dbReference>
<dbReference type="GO" id="GO:0016301">
    <property type="term" value="F:kinase activity"/>
    <property type="evidence" value="ECO:0007669"/>
    <property type="project" value="UniProtKB-KW"/>
</dbReference>
<dbReference type="PROSITE" id="PS00041">
    <property type="entry name" value="HTH_ARAC_FAMILY_1"/>
    <property type="match status" value="1"/>
</dbReference>
<evidence type="ECO:0000259" key="10">
    <source>
        <dbReference type="PROSITE" id="PS50109"/>
    </source>
</evidence>
<evidence type="ECO:0000313" key="12">
    <source>
        <dbReference type="EMBL" id="NIJ43913.1"/>
    </source>
</evidence>
<dbReference type="Gene3D" id="1.10.287.130">
    <property type="match status" value="1"/>
</dbReference>
<keyword evidence="12" id="KW-0808">Transferase</keyword>
<proteinExistence type="predicted"/>
<dbReference type="Pfam" id="PF12833">
    <property type="entry name" value="HTH_18"/>
    <property type="match status" value="1"/>
</dbReference>
<feature type="domain" description="Histidine kinase" evidence="10">
    <location>
        <begin position="808"/>
        <end position="1030"/>
    </location>
</feature>
<feature type="domain" description="Response regulatory" evidence="11">
    <location>
        <begin position="1052"/>
        <end position="1167"/>
    </location>
</feature>
<evidence type="ECO:0000256" key="2">
    <source>
        <dbReference type="ARBA" id="ARBA00012438"/>
    </source>
</evidence>
<dbReference type="SMART" id="SM00387">
    <property type="entry name" value="HATPase_c"/>
    <property type="match status" value="1"/>
</dbReference>
<sequence>MKKQFFLLFIIFCFSFKGNSQVTHKNYKITRFELPTQTRTTDILQDKYGFVWIATINGLWRYDGGSFKSYVKNELDETSITDNHISCLFEDSKGDLWVGTYGGGLLKYSRECDCFERFIQDANNPKSLSFNEIKLVFETSDGYFFVGTDGGGLNLFNRETKEFTYYQHNPKDKNSLSHNNVLSLEESKKGELIIGTWRGLNKLNYKTGKITRLLSQDKSYHFIKKHNKLYLFQNGSLKELNANNHQLKKIKPTISGVKDAAIDKDFNLWLIHKDNVLITDSYSNPQKEISLEQVFKTPYYLHKIAICKETENMWLLDYRGWFFKVEKNPVIFKPFLNVGSNFKIHQTKKNYWVVKWKTVFVYDKESLKLVKKIPDFGNNLLVDYSLDTKSIWAADDNFYYNFSSEGELLLKKSRNSNGTYALKYTSNHKLWVGEILGAKMYDLTNFKETEFKSDPENKKGIGYFHRSRVILEDSNQQVWLGTNGDGLKKYLPKTHTFKHYRHKIGDVQTLSNNFINTLYEDKNQVLWIGTASGLCKLNLKNNQITQYNKGVLKDKIINIIVQDVDENLWIGTTDGLIKFNETKNEVRIINEQDGLISNHILNSGMLLSNGNIVMSTSKGAMVFNPKRVKSSSVEPLVYLSKLWVNNQLVKSNSNYIKENIETVNLLNLDYTDDKFEIEFQVIHFSNNQRCNYAYKLEGYDTDWTIVNKNSRATYTNIPSGKYTFLVKASNEDGVWNDKIKELKITVAPPFWDLLWVRVLGIILFFVLLIIVVKWFINKEKTRSKFEIEKERIRQFEEVAQMKLRFFTNVSHELRTPLTLITAPLNKFSEKGILPDNKVLQMMNRNSNRLLELINQILDFRKLENKQQLKITEVKDELLFQNIYDAYVYWAKEKHITFKKEIKKQQVSSVFFDVDVVQKITSNLISNALKYTPDYGKVIFKICYQQSNKNLEEEINLVLEVIDNGQGIEEKYQQKVFERYFQLDQDDHKIHGSGIGLSLCAELVALHGGTISLESKVNQGSHFKVEIPVGKILATASKKTEDIPLETEIDKEVVLVIEDHQDIREYLCAELETDYKVIAAKDGKEGLLKATEHIPNMIISDVMMPSVNGIQLAQQLKTNDLTSHIPILFLTAKTGMDNKLLGLSSGGHDYIEKPFNITEVLLKVKNILKARQDLIVKNPEIISKNDEVAQDHFLIKVNTLIDKNLENTDFNIDVLCGELAVSRSQLYRKIQSLTGKSIIEYINFYKLSVALELLKQGELNVKQVAFSVGFDDSRYFSRVFKNQFGNPPSFYIPKN</sequence>
<dbReference type="RefSeq" id="WP_167183004.1">
    <property type="nucleotide sequence ID" value="NZ_JAASQL010000001.1"/>
</dbReference>
<feature type="transmembrane region" description="Helical" evidence="8">
    <location>
        <begin position="754"/>
        <end position="776"/>
    </location>
</feature>
<keyword evidence="8" id="KW-1133">Transmembrane helix</keyword>
<dbReference type="Gene3D" id="2.60.40.10">
    <property type="entry name" value="Immunoglobulins"/>
    <property type="match status" value="1"/>
</dbReference>
<dbReference type="Pfam" id="PF07494">
    <property type="entry name" value="Reg_prop"/>
    <property type="match status" value="2"/>
</dbReference>
<protein>
    <recommendedName>
        <fullName evidence="2">histidine kinase</fullName>
        <ecNumber evidence="2">2.7.13.3</ecNumber>
    </recommendedName>
</protein>
<dbReference type="SUPFAM" id="SSF50998">
    <property type="entry name" value="Quinoprotein alcohol dehydrogenase-like"/>
    <property type="match status" value="1"/>
</dbReference>
<dbReference type="InterPro" id="IPR036890">
    <property type="entry name" value="HATPase_C_sf"/>
</dbReference>
<dbReference type="SMART" id="SM00342">
    <property type="entry name" value="HTH_ARAC"/>
    <property type="match status" value="1"/>
</dbReference>
<dbReference type="CDD" id="cd00082">
    <property type="entry name" value="HisKA"/>
    <property type="match status" value="1"/>
</dbReference>
<evidence type="ECO:0000259" key="11">
    <source>
        <dbReference type="PROSITE" id="PS50110"/>
    </source>
</evidence>
<evidence type="ECO:0000259" key="9">
    <source>
        <dbReference type="PROSITE" id="PS01124"/>
    </source>
</evidence>
<dbReference type="SMART" id="SM00388">
    <property type="entry name" value="HisKA"/>
    <property type="match status" value="1"/>
</dbReference>
<keyword evidence="13" id="KW-1185">Reference proteome</keyword>
<dbReference type="InterPro" id="IPR005467">
    <property type="entry name" value="His_kinase_dom"/>
</dbReference>
<keyword evidence="12" id="KW-0418">Kinase</keyword>